<dbReference type="Gene3D" id="1.20.1050.10">
    <property type="match status" value="1"/>
</dbReference>
<reference evidence="4" key="1">
    <citation type="submission" date="2023-04" db="EMBL/GenBank/DDBJ databases">
        <title>Black Yeasts Isolated from many extreme environments.</title>
        <authorList>
            <person name="Coleine C."/>
            <person name="Stajich J.E."/>
            <person name="Selbmann L."/>
        </authorList>
    </citation>
    <scope>NUCLEOTIDE SEQUENCE</scope>
    <source>
        <strain evidence="4">CCFEE 5312</strain>
    </source>
</reference>
<organism evidence="4 5">
    <name type="scientific">Extremus antarcticus</name>
    <dbReference type="NCBI Taxonomy" id="702011"/>
    <lineage>
        <taxon>Eukaryota</taxon>
        <taxon>Fungi</taxon>
        <taxon>Dikarya</taxon>
        <taxon>Ascomycota</taxon>
        <taxon>Pezizomycotina</taxon>
        <taxon>Dothideomycetes</taxon>
        <taxon>Dothideomycetidae</taxon>
        <taxon>Mycosphaerellales</taxon>
        <taxon>Extremaceae</taxon>
        <taxon>Extremus</taxon>
    </lineage>
</organism>
<dbReference type="PANTHER" id="PTHR44051:SF8">
    <property type="entry name" value="GLUTATHIONE S-TRANSFERASE GSTA"/>
    <property type="match status" value="1"/>
</dbReference>
<name>A0AAJ0GFW5_9PEZI</name>
<comment type="caution">
    <text evidence="4">The sequence shown here is derived from an EMBL/GenBank/DDBJ whole genome shotgun (WGS) entry which is preliminary data.</text>
</comment>
<protein>
    <recommendedName>
        <fullName evidence="6">Glutathione S-transferase</fullName>
    </recommendedName>
</protein>
<keyword evidence="5" id="KW-1185">Reference proteome</keyword>
<proteinExistence type="inferred from homology"/>
<dbReference type="InterPro" id="IPR036249">
    <property type="entry name" value="Thioredoxin-like_sf"/>
</dbReference>
<comment type="similarity">
    <text evidence="1">Belongs to the GST superfamily.</text>
</comment>
<dbReference type="PANTHER" id="PTHR44051">
    <property type="entry name" value="GLUTATHIONE S-TRANSFERASE-RELATED"/>
    <property type="match status" value="1"/>
</dbReference>
<dbReference type="InterPro" id="IPR004045">
    <property type="entry name" value="Glutathione_S-Trfase_N"/>
</dbReference>
<dbReference type="SUPFAM" id="SSF52833">
    <property type="entry name" value="Thioredoxin-like"/>
    <property type="match status" value="1"/>
</dbReference>
<dbReference type="InterPro" id="IPR040079">
    <property type="entry name" value="Glutathione_S-Trfase"/>
</dbReference>
<evidence type="ECO:0008006" key="6">
    <source>
        <dbReference type="Google" id="ProtNLM"/>
    </source>
</evidence>
<dbReference type="EMBL" id="JAWDJX010000005">
    <property type="protein sequence ID" value="KAK3056746.1"/>
    <property type="molecule type" value="Genomic_DNA"/>
</dbReference>
<dbReference type="SUPFAM" id="SSF47616">
    <property type="entry name" value="GST C-terminal domain-like"/>
    <property type="match status" value="1"/>
</dbReference>
<dbReference type="CDD" id="cd03057">
    <property type="entry name" value="GST_N_Beta"/>
    <property type="match status" value="1"/>
</dbReference>
<evidence type="ECO:0000256" key="1">
    <source>
        <dbReference type="ARBA" id="ARBA00007409"/>
    </source>
</evidence>
<dbReference type="InterPro" id="IPR036282">
    <property type="entry name" value="Glutathione-S-Trfase_C_sf"/>
</dbReference>
<dbReference type="Gene3D" id="3.40.30.10">
    <property type="entry name" value="Glutaredoxin"/>
    <property type="match status" value="1"/>
</dbReference>
<dbReference type="Proteomes" id="UP001271007">
    <property type="component" value="Unassembled WGS sequence"/>
</dbReference>
<dbReference type="AlphaFoldDB" id="A0AAJ0GFW5"/>
<dbReference type="Pfam" id="PF13409">
    <property type="entry name" value="GST_N_2"/>
    <property type="match status" value="1"/>
</dbReference>
<sequence>MAVEKSVKCGTDAIRWTLLGRNDFRAEQTWSPLEGGGGFLEERASRLEWGDHGHETPVSQDSAFLELNASDQHAREQDIARAFVAAERWASHCLQNSERFRTITQHALWKPGRIYLRNICYDSWFTRCLLRRCFIIINTYHHLVQRTGKYPDTHSAIFHPLSSPQTLAMPTITLYRKDGACSMVPHILLRELAIPHRTIVLSVTPTGYAAADGSFSTAEYKKIHPAGYVPALGVDGFIITENPAILRYIASLAPERKLFGVDALQQARVEEWLSWLAGTVHGTGFGAFWRPARFTEDKEAYAGIVARGREKIVDCYAQIEGRIQGPWVVGEGMTVVDVYLHTFWRWGVQVGFEMGRYQRYGEVMRRVEGCESVRRVMREEGEEMTFGVDGGLRVRG</sequence>
<evidence type="ECO:0000313" key="4">
    <source>
        <dbReference type="EMBL" id="KAK3056746.1"/>
    </source>
</evidence>
<dbReference type="InterPro" id="IPR010987">
    <property type="entry name" value="Glutathione-S-Trfase_C-like"/>
</dbReference>
<evidence type="ECO:0000259" key="3">
    <source>
        <dbReference type="PROSITE" id="PS50405"/>
    </source>
</evidence>
<accession>A0AAJ0GFW5</accession>
<gene>
    <name evidence="4" type="ORF">LTR09_002539</name>
</gene>
<dbReference type="SFLD" id="SFLDG00358">
    <property type="entry name" value="Main_(cytGST)"/>
    <property type="match status" value="1"/>
</dbReference>
<dbReference type="PROSITE" id="PS50404">
    <property type="entry name" value="GST_NTER"/>
    <property type="match status" value="1"/>
</dbReference>
<feature type="domain" description="GST C-terminal" evidence="3">
    <location>
        <begin position="262"/>
        <end position="386"/>
    </location>
</feature>
<feature type="domain" description="GST N-terminal" evidence="2">
    <location>
        <begin position="169"/>
        <end position="257"/>
    </location>
</feature>
<evidence type="ECO:0000259" key="2">
    <source>
        <dbReference type="PROSITE" id="PS50404"/>
    </source>
</evidence>
<evidence type="ECO:0000313" key="5">
    <source>
        <dbReference type="Proteomes" id="UP001271007"/>
    </source>
</evidence>
<dbReference type="PROSITE" id="PS50405">
    <property type="entry name" value="GST_CTER"/>
    <property type="match status" value="1"/>
</dbReference>
<dbReference type="SFLD" id="SFLDS00019">
    <property type="entry name" value="Glutathione_Transferase_(cytos"/>
    <property type="match status" value="1"/>
</dbReference>